<reference evidence="2" key="1">
    <citation type="journal article" date="2024" name="Proc. Natl. Acad. Sci. U.S.A.">
        <title>Extraordinary preservation of gene collinearity over three hundred million years revealed in homosporous lycophytes.</title>
        <authorList>
            <person name="Li C."/>
            <person name="Wickell D."/>
            <person name="Kuo L.Y."/>
            <person name="Chen X."/>
            <person name="Nie B."/>
            <person name="Liao X."/>
            <person name="Peng D."/>
            <person name="Ji J."/>
            <person name="Jenkins J."/>
            <person name="Williams M."/>
            <person name="Shu S."/>
            <person name="Plott C."/>
            <person name="Barry K."/>
            <person name="Rajasekar S."/>
            <person name="Grimwood J."/>
            <person name="Han X."/>
            <person name="Sun S."/>
            <person name="Hou Z."/>
            <person name="He W."/>
            <person name="Dai G."/>
            <person name="Sun C."/>
            <person name="Schmutz J."/>
            <person name="Leebens-Mack J.H."/>
            <person name="Li F.W."/>
            <person name="Wang L."/>
        </authorList>
    </citation>
    <scope>NUCLEOTIDE SEQUENCE [LARGE SCALE GENOMIC DNA]</scope>
    <source>
        <strain evidence="2">cv. PW_Plant_1</strain>
    </source>
</reference>
<organism evidence="1 2">
    <name type="scientific">Diphasiastrum complanatum</name>
    <name type="common">Issler's clubmoss</name>
    <name type="synonym">Lycopodium complanatum</name>
    <dbReference type="NCBI Taxonomy" id="34168"/>
    <lineage>
        <taxon>Eukaryota</taxon>
        <taxon>Viridiplantae</taxon>
        <taxon>Streptophyta</taxon>
        <taxon>Embryophyta</taxon>
        <taxon>Tracheophyta</taxon>
        <taxon>Lycopodiopsida</taxon>
        <taxon>Lycopodiales</taxon>
        <taxon>Lycopodiaceae</taxon>
        <taxon>Lycopodioideae</taxon>
        <taxon>Diphasiastrum</taxon>
    </lineage>
</organism>
<protein>
    <submittedName>
        <fullName evidence="1">Uncharacterized protein</fullName>
    </submittedName>
</protein>
<evidence type="ECO:0000313" key="1">
    <source>
        <dbReference type="EMBL" id="KAJ7571576.1"/>
    </source>
</evidence>
<accession>A0ACC2EYN9</accession>
<evidence type="ECO:0000313" key="2">
    <source>
        <dbReference type="Proteomes" id="UP001162992"/>
    </source>
</evidence>
<proteinExistence type="predicted"/>
<dbReference type="EMBL" id="CM055092">
    <property type="protein sequence ID" value="KAJ7571576.1"/>
    <property type="molecule type" value="Genomic_DNA"/>
</dbReference>
<dbReference type="Proteomes" id="UP001162992">
    <property type="component" value="Chromosome 1"/>
</dbReference>
<sequence>MEFISDSAACFHFMASGPDNASLIILGSSSSARQHHSPKLACAFSITFNEGFLLLMGNCLCHGSPWTTGSWSLCSILTQLHPFLVRPFLPNHHLLGLKNQTSLRLEQLLADFVESPRYSNRATQEHLSP</sequence>
<gene>
    <name evidence="1" type="ORF">O6H91_01G167400</name>
</gene>
<keyword evidence="2" id="KW-1185">Reference proteome</keyword>
<comment type="caution">
    <text evidence="1">The sequence shown here is derived from an EMBL/GenBank/DDBJ whole genome shotgun (WGS) entry which is preliminary data.</text>
</comment>
<name>A0ACC2EYN9_DIPCM</name>